<evidence type="ECO:0000313" key="2">
    <source>
        <dbReference type="EMBL" id="CAF3833262.1"/>
    </source>
</evidence>
<protein>
    <submittedName>
        <fullName evidence="3">Uncharacterized protein</fullName>
    </submittedName>
</protein>
<keyword evidence="1" id="KW-0472">Membrane</keyword>
<gene>
    <name evidence="4" type="ORF">FNK824_LOCUS20360</name>
    <name evidence="3" type="ORF">JBS370_LOCUS20176</name>
    <name evidence="2" type="ORF">OTI717_LOCUS20124</name>
</gene>
<feature type="transmembrane region" description="Helical" evidence="1">
    <location>
        <begin position="54"/>
        <end position="79"/>
    </location>
</feature>
<dbReference type="EMBL" id="CAJOBE010003720">
    <property type="protein sequence ID" value="CAF3896924.1"/>
    <property type="molecule type" value="Genomic_DNA"/>
</dbReference>
<sequence>MTYNCMGSKICQNEVQCFQDKPTCPTKMMCVCRECVYGTQYQFTTQQFGLSPDAILGFSIIVASIMFCVGLISVILSILTFRSKSNQKFGCGIYLLVSSTTSTLTIIGLNLKL</sequence>
<name>A0A819GU21_9BILA</name>
<dbReference type="Proteomes" id="UP000663823">
    <property type="component" value="Unassembled WGS sequence"/>
</dbReference>
<evidence type="ECO:0000313" key="3">
    <source>
        <dbReference type="EMBL" id="CAF3887359.1"/>
    </source>
</evidence>
<evidence type="ECO:0000313" key="5">
    <source>
        <dbReference type="Proteomes" id="UP000663836"/>
    </source>
</evidence>
<reference evidence="3" key="1">
    <citation type="submission" date="2021-02" db="EMBL/GenBank/DDBJ databases">
        <authorList>
            <person name="Nowell W R."/>
        </authorList>
    </citation>
    <scope>NUCLEOTIDE SEQUENCE</scope>
</reference>
<evidence type="ECO:0000256" key="1">
    <source>
        <dbReference type="SAM" id="Phobius"/>
    </source>
</evidence>
<dbReference type="AlphaFoldDB" id="A0A819GU21"/>
<dbReference type="EMBL" id="CAJOAX010003038">
    <property type="protein sequence ID" value="CAF3833262.1"/>
    <property type="molecule type" value="Genomic_DNA"/>
</dbReference>
<evidence type="ECO:0000313" key="4">
    <source>
        <dbReference type="EMBL" id="CAF3896924.1"/>
    </source>
</evidence>
<dbReference type="EMBL" id="CAJOBD010002511">
    <property type="protein sequence ID" value="CAF3887359.1"/>
    <property type="molecule type" value="Genomic_DNA"/>
</dbReference>
<feature type="transmembrane region" description="Helical" evidence="1">
    <location>
        <begin position="91"/>
        <end position="111"/>
    </location>
</feature>
<organism evidence="3 5">
    <name type="scientific">Rotaria sordida</name>
    <dbReference type="NCBI Taxonomy" id="392033"/>
    <lineage>
        <taxon>Eukaryota</taxon>
        <taxon>Metazoa</taxon>
        <taxon>Spiralia</taxon>
        <taxon>Gnathifera</taxon>
        <taxon>Rotifera</taxon>
        <taxon>Eurotatoria</taxon>
        <taxon>Bdelloidea</taxon>
        <taxon>Philodinida</taxon>
        <taxon>Philodinidae</taxon>
        <taxon>Rotaria</taxon>
    </lineage>
</organism>
<proteinExistence type="predicted"/>
<comment type="caution">
    <text evidence="3">The sequence shown here is derived from an EMBL/GenBank/DDBJ whole genome shotgun (WGS) entry which is preliminary data.</text>
</comment>
<accession>A0A819GU21</accession>
<dbReference type="Proteomes" id="UP000663874">
    <property type="component" value="Unassembled WGS sequence"/>
</dbReference>
<keyword evidence="1" id="KW-1133">Transmembrane helix</keyword>
<keyword evidence="1" id="KW-0812">Transmembrane</keyword>
<dbReference type="Proteomes" id="UP000663836">
    <property type="component" value="Unassembled WGS sequence"/>
</dbReference>